<evidence type="ECO:0000313" key="1">
    <source>
        <dbReference type="EMBL" id="ABU23875.1"/>
    </source>
</evidence>
<protein>
    <submittedName>
        <fullName evidence="1">Uncharacterized protein</fullName>
    </submittedName>
</protein>
<keyword evidence="2" id="KW-1185">Reference proteome</keyword>
<dbReference type="Proteomes" id="UP000002535">
    <property type="component" value="Chromosome"/>
</dbReference>
<dbReference type="AlphaFoldDB" id="A7MDD7"/>
<dbReference type="EMBL" id="CP000095">
    <property type="protein sequence ID" value="ABU23875.1"/>
    <property type="molecule type" value="Genomic_DNA"/>
</dbReference>
<proteinExistence type="predicted"/>
<sequence length="36" mass="4189">MLVIKVEELAWKEKDGEGQIAISKDIFKKLFNIIIK</sequence>
<name>A7MDD7_PROMT</name>
<dbReference type="KEGG" id="pmn:PMN2A_1940"/>
<evidence type="ECO:0000313" key="2">
    <source>
        <dbReference type="Proteomes" id="UP000002535"/>
    </source>
</evidence>
<accession>A7MDD7</accession>
<dbReference type="HOGENOM" id="CLU_3357737_0_0_3"/>
<reference evidence="1 2" key="1">
    <citation type="journal article" date="2007" name="PLoS Genet.">
        <title>Patterns and implications of gene gain and loss in the evolution of Prochlorococcus.</title>
        <authorList>
            <person name="Kettler G.C."/>
            <person name="Martiny A.C."/>
            <person name="Huang K."/>
            <person name="Zucker J."/>
            <person name="Coleman M.L."/>
            <person name="Rodrigue S."/>
            <person name="Chen F."/>
            <person name="Lapidus A."/>
            <person name="Ferriera S."/>
            <person name="Johnson J."/>
            <person name="Steglich C."/>
            <person name="Church G.M."/>
            <person name="Richardson P."/>
            <person name="Chisholm S.W."/>
        </authorList>
    </citation>
    <scope>NUCLEOTIDE SEQUENCE [LARGE SCALE GENOMIC DNA]</scope>
    <source>
        <strain evidence="1 2">NATL2A</strain>
    </source>
</reference>
<organism evidence="1 2">
    <name type="scientific">Prochlorococcus marinus (strain NATL2A)</name>
    <dbReference type="NCBI Taxonomy" id="59920"/>
    <lineage>
        <taxon>Bacteria</taxon>
        <taxon>Bacillati</taxon>
        <taxon>Cyanobacteriota</taxon>
        <taxon>Cyanophyceae</taxon>
        <taxon>Synechococcales</taxon>
        <taxon>Prochlorococcaceae</taxon>
        <taxon>Prochlorococcus</taxon>
    </lineage>
</organism>
<gene>
    <name evidence="1" type="ordered locus">PMN2A_1940</name>
</gene>